<sequence length="62" mass="7338">MTTAESDKLFKEAEHRRERRAVRSAIKAGDDLPHPRKFGDPWDGQKDGKRWLDGRDSRYLRK</sequence>
<dbReference type="PATRIC" id="fig|1234597.4.peg.264"/>
<feature type="region of interest" description="Disordered" evidence="1">
    <location>
        <begin position="1"/>
        <end position="62"/>
    </location>
</feature>
<gene>
    <name evidence="2" type="ORF">D584_01293</name>
</gene>
<feature type="compositionally biased region" description="Basic and acidic residues" evidence="1">
    <location>
        <begin position="1"/>
        <end position="16"/>
    </location>
</feature>
<evidence type="ECO:0000256" key="1">
    <source>
        <dbReference type="SAM" id="MobiDB-lite"/>
    </source>
</evidence>
<accession>M5K508</accession>
<dbReference type="EMBL" id="AOGE01000005">
    <property type="protein sequence ID" value="ELT50986.1"/>
    <property type="molecule type" value="Genomic_DNA"/>
</dbReference>
<comment type="caution">
    <text evidence="2">The sequence shown here is derived from an EMBL/GenBank/DDBJ whole genome shotgun (WGS) entry which is preliminary data.</text>
</comment>
<proteinExistence type="predicted"/>
<name>M5K508_9HYPH</name>
<dbReference type="AlphaFoldDB" id="M5K508"/>
<protein>
    <submittedName>
        <fullName evidence="2">Uncharacterized protein</fullName>
    </submittedName>
</protein>
<dbReference type="Proteomes" id="UP000011971">
    <property type="component" value="Unassembled WGS sequence"/>
</dbReference>
<feature type="compositionally biased region" description="Basic and acidic residues" evidence="1">
    <location>
        <begin position="28"/>
        <end position="62"/>
    </location>
</feature>
<evidence type="ECO:0000313" key="3">
    <source>
        <dbReference type="Proteomes" id="UP000011971"/>
    </source>
</evidence>
<reference evidence="2 3" key="1">
    <citation type="journal article" date="2013" name="Gut Pathog.">
        <title>Draft genome of Ochrobactrum intermedium strain M86 isolated from non-ulcer dyspeptic individual from India.</title>
        <authorList>
            <person name="Kulkarni G."/>
            <person name="Dhotre D."/>
            <person name="Dharne M."/>
            <person name="Shetty S."/>
            <person name="Chowdhury S."/>
            <person name="Misra V."/>
            <person name="Misra S."/>
            <person name="Patole M."/>
            <person name="Shouche Y."/>
        </authorList>
    </citation>
    <scope>NUCLEOTIDE SEQUENCE [LARGE SCALE GENOMIC DNA]</scope>
    <source>
        <strain evidence="2 3">M86</strain>
    </source>
</reference>
<organism evidence="2 3">
    <name type="scientific">Brucella intermedia M86</name>
    <dbReference type="NCBI Taxonomy" id="1234597"/>
    <lineage>
        <taxon>Bacteria</taxon>
        <taxon>Pseudomonadati</taxon>
        <taxon>Pseudomonadota</taxon>
        <taxon>Alphaproteobacteria</taxon>
        <taxon>Hyphomicrobiales</taxon>
        <taxon>Brucellaceae</taxon>
        <taxon>Brucella/Ochrobactrum group</taxon>
        <taxon>Brucella</taxon>
    </lineage>
</organism>
<evidence type="ECO:0000313" key="2">
    <source>
        <dbReference type="EMBL" id="ELT50986.1"/>
    </source>
</evidence>